<feature type="signal peptide" evidence="5">
    <location>
        <begin position="1"/>
        <end position="23"/>
    </location>
</feature>
<dbReference type="Pfam" id="PF00034">
    <property type="entry name" value="Cytochrom_C"/>
    <property type="match status" value="1"/>
</dbReference>
<proteinExistence type="predicted"/>
<organism evidence="7 8">
    <name type="scientific">Planctomicrobium piriforme</name>
    <dbReference type="NCBI Taxonomy" id="1576369"/>
    <lineage>
        <taxon>Bacteria</taxon>
        <taxon>Pseudomonadati</taxon>
        <taxon>Planctomycetota</taxon>
        <taxon>Planctomycetia</taxon>
        <taxon>Planctomycetales</taxon>
        <taxon>Planctomycetaceae</taxon>
        <taxon>Planctomicrobium</taxon>
    </lineage>
</organism>
<dbReference type="InterPro" id="IPR009056">
    <property type="entry name" value="Cyt_c-like_dom"/>
</dbReference>
<keyword evidence="3 4" id="KW-0408">Iron</keyword>
<dbReference type="EMBL" id="FOQD01000001">
    <property type="protein sequence ID" value="SFH61427.1"/>
    <property type="molecule type" value="Genomic_DNA"/>
</dbReference>
<evidence type="ECO:0000256" key="2">
    <source>
        <dbReference type="ARBA" id="ARBA00022723"/>
    </source>
</evidence>
<evidence type="ECO:0000256" key="3">
    <source>
        <dbReference type="ARBA" id="ARBA00023004"/>
    </source>
</evidence>
<gene>
    <name evidence="7" type="ORF">SAMN05421753_101444</name>
</gene>
<dbReference type="PROSITE" id="PS51007">
    <property type="entry name" value="CYTC"/>
    <property type="match status" value="1"/>
</dbReference>
<dbReference type="GO" id="GO:0009055">
    <property type="term" value="F:electron transfer activity"/>
    <property type="evidence" value="ECO:0007669"/>
    <property type="project" value="InterPro"/>
</dbReference>
<evidence type="ECO:0000313" key="7">
    <source>
        <dbReference type="EMBL" id="SFH61427.1"/>
    </source>
</evidence>
<evidence type="ECO:0000259" key="6">
    <source>
        <dbReference type="PROSITE" id="PS51007"/>
    </source>
</evidence>
<dbReference type="STRING" id="1576369.SAMN05421753_101444"/>
<dbReference type="AlphaFoldDB" id="A0A1I3BGK7"/>
<feature type="domain" description="Cytochrome c" evidence="6">
    <location>
        <begin position="41"/>
        <end position="150"/>
    </location>
</feature>
<evidence type="ECO:0000256" key="1">
    <source>
        <dbReference type="ARBA" id="ARBA00022617"/>
    </source>
</evidence>
<protein>
    <submittedName>
        <fullName evidence="7">Cytochrome c</fullName>
    </submittedName>
</protein>
<evidence type="ECO:0000256" key="5">
    <source>
        <dbReference type="SAM" id="SignalP"/>
    </source>
</evidence>
<feature type="chain" id="PRO_5011526820" evidence="5">
    <location>
        <begin position="24"/>
        <end position="150"/>
    </location>
</feature>
<name>A0A1I3BGK7_9PLAN</name>
<accession>A0A1I3BGK7</accession>
<evidence type="ECO:0000313" key="8">
    <source>
        <dbReference type="Proteomes" id="UP000199518"/>
    </source>
</evidence>
<dbReference type="SUPFAM" id="SSF46626">
    <property type="entry name" value="Cytochrome c"/>
    <property type="match status" value="1"/>
</dbReference>
<keyword evidence="8" id="KW-1185">Reference proteome</keyword>
<reference evidence="8" key="1">
    <citation type="submission" date="2016-10" db="EMBL/GenBank/DDBJ databases">
        <authorList>
            <person name="Varghese N."/>
            <person name="Submissions S."/>
        </authorList>
    </citation>
    <scope>NUCLEOTIDE SEQUENCE [LARGE SCALE GENOMIC DNA]</scope>
    <source>
        <strain evidence="8">DSM 26348</strain>
    </source>
</reference>
<sequence length="150" mass="16413">MRMSRLLVLTALFAAVAFLSTRAPETASQVRAADAPAKTDPKVERGKYLAHDVALCVYCHSARTIDGQIIKTELFQGAPVPVPSPFPNQEWASKAPNLMSIAEVWGEKDLVKFLQTGIPPRGAPPRLPMPPFRMNEEDASAVAAYLRSLR</sequence>
<dbReference type="Gene3D" id="1.10.760.10">
    <property type="entry name" value="Cytochrome c-like domain"/>
    <property type="match status" value="1"/>
</dbReference>
<dbReference type="InterPro" id="IPR036909">
    <property type="entry name" value="Cyt_c-like_dom_sf"/>
</dbReference>
<dbReference type="Proteomes" id="UP000199518">
    <property type="component" value="Unassembled WGS sequence"/>
</dbReference>
<evidence type="ECO:0000256" key="4">
    <source>
        <dbReference type="PROSITE-ProRule" id="PRU00433"/>
    </source>
</evidence>
<dbReference type="GO" id="GO:0020037">
    <property type="term" value="F:heme binding"/>
    <property type="evidence" value="ECO:0007669"/>
    <property type="project" value="InterPro"/>
</dbReference>
<dbReference type="OrthoDB" id="9811281at2"/>
<keyword evidence="1 4" id="KW-0349">Heme</keyword>
<keyword evidence="2 4" id="KW-0479">Metal-binding</keyword>
<keyword evidence="5" id="KW-0732">Signal</keyword>
<dbReference type="GO" id="GO:0046872">
    <property type="term" value="F:metal ion binding"/>
    <property type="evidence" value="ECO:0007669"/>
    <property type="project" value="UniProtKB-KW"/>
</dbReference>